<dbReference type="EMBL" id="AVFL01000025">
    <property type="protein sequence ID" value="EWY37556.1"/>
    <property type="molecule type" value="Genomic_DNA"/>
</dbReference>
<dbReference type="SUPFAM" id="SSF102588">
    <property type="entry name" value="LmbE-like"/>
    <property type="match status" value="1"/>
</dbReference>
<dbReference type="GO" id="GO:0016811">
    <property type="term" value="F:hydrolase activity, acting on carbon-nitrogen (but not peptide) bonds, in linear amides"/>
    <property type="evidence" value="ECO:0007669"/>
    <property type="project" value="TreeGrafter"/>
</dbReference>
<proteinExistence type="predicted"/>
<dbReference type="Pfam" id="PF02585">
    <property type="entry name" value="PIG-L"/>
    <property type="match status" value="1"/>
</dbReference>
<reference evidence="1 2" key="1">
    <citation type="submission" date="2013-08" db="EMBL/GenBank/DDBJ databases">
        <title>The genome sequence of Skermanella stibiiresistens.</title>
        <authorList>
            <person name="Zhu W."/>
            <person name="Wang G."/>
        </authorList>
    </citation>
    <scope>NUCLEOTIDE SEQUENCE [LARGE SCALE GENOMIC DNA]</scope>
    <source>
        <strain evidence="1 2">SB22</strain>
    </source>
</reference>
<protein>
    <submittedName>
        <fullName evidence="1">GlcNAc-PI de-N-acetylase</fullName>
    </submittedName>
</protein>
<dbReference type="PANTHER" id="PTHR12993:SF29">
    <property type="entry name" value="BLR3841 PROTEIN"/>
    <property type="match status" value="1"/>
</dbReference>
<dbReference type="InterPro" id="IPR003737">
    <property type="entry name" value="GlcNAc_PI_deacetylase-related"/>
</dbReference>
<comment type="caution">
    <text evidence="1">The sequence shown here is derived from an EMBL/GenBank/DDBJ whole genome shotgun (WGS) entry which is preliminary data.</text>
</comment>
<accession>W9GY68</accession>
<organism evidence="1 2">
    <name type="scientific">Skermanella stibiiresistens SB22</name>
    <dbReference type="NCBI Taxonomy" id="1385369"/>
    <lineage>
        <taxon>Bacteria</taxon>
        <taxon>Pseudomonadati</taxon>
        <taxon>Pseudomonadota</taxon>
        <taxon>Alphaproteobacteria</taxon>
        <taxon>Rhodospirillales</taxon>
        <taxon>Azospirillaceae</taxon>
        <taxon>Skermanella</taxon>
    </lineage>
</organism>
<evidence type="ECO:0000313" key="1">
    <source>
        <dbReference type="EMBL" id="EWY37556.1"/>
    </source>
</evidence>
<evidence type="ECO:0000313" key="2">
    <source>
        <dbReference type="Proteomes" id="UP000019486"/>
    </source>
</evidence>
<dbReference type="Proteomes" id="UP000019486">
    <property type="component" value="Unassembled WGS sequence"/>
</dbReference>
<dbReference type="InterPro" id="IPR024078">
    <property type="entry name" value="LmbE-like_dom_sf"/>
</dbReference>
<dbReference type="RefSeq" id="WP_037458684.1">
    <property type="nucleotide sequence ID" value="NZ_AVFL01000025.1"/>
</dbReference>
<keyword evidence="2" id="KW-1185">Reference proteome</keyword>
<dbReference type="Gene3D" id="3.40.50.10320">
    <property type="entry name" value="LmbE-like"/>
    <property type="match status" value="1"/>
</dbReference>
<dbReference type="AlphaFoldDB" id="W9GY68"/>
<gene>
    <name evidence="1" type="ORF">N825_17140</name>
</gene>
<dbReference type="PANTHER" id="PTHR12993">
    <property type="entry name" value="N-ACETYLGLUCOSAMINYL-PHOSPHATIDYLINOSITOL DE-N-ACETYLASE-RELATED"/>
    <property type="match status" value="1"/>
</dbReference>
<dbReference type="STRING" id="1385369.N825_17140"/>
<sequence>MTDASLEPLERLGRVAVVAPHPDDESLGCGGLIARLAVIGNPPLVIMISDGTGSHPNSPSFPPDRLRAVREAETIDALVALGLTEAPVFLRLRDTQVPHPGAEGFEAATARIAELLDGIDTVAVSFRDDPHCDHQAAFAIASAAIHQITRQTSRRIRLLEYVIWNDAAHTSVPEGFRAFGLDIASVLDAKLKAIGCHRSQITDMISDDPTGFRLDPVMLKRFEQPVETYLEAVP</sequence>
<name>W9GY68_9PROT</name>